<feature type="transmembrane region" description="Helical" evidence="6">
    <location>
        <begin position="12"/>
        <end position="30"/>
    </location>
</feature>
<keyword evidence="1" id="KW-1003">Cell membrane</keyword>
<evidence type="ECO:0000313" key="9">
    <source>
        <dbReference type="Proteomes" id="UP000319716"/>
    </source>
</evidence>
<dbReference type="PANTHER" id="PTHR41335">
    <property type="entry name" value="MEMBRANE PROTEIN-RELATED"/>
    <property type="match status" value="1"/>
</dbReference>
<evidence type="ECO:0000256" key="2">
    <source>
        <dbReference type="ARBA" id="ARBA00022692"/>
    </source>
</evidence>
<keyword evidence="3 6" id="KW-1133">Transmembrane helix</keyword>
<feature type="domain" description="Lipopolysaccharide assembly protein A" evidence="7">
    <location>
        <begin position="29"/>
        <end position="85"/>
    </location>
</feature>
<evidence type="ECO:0000256" key="4">
    <source>
        <dbReference type="ARBA" id="ARBA00023136"/>
    </source>
</evidence>
<evidence type="ECO:0000259" key="7">
    <source>
        <dbReference type="Pfam" id="PF06305"/>
    </source>
</evidence>
<protein>
    <recommendedName>
        <fullName evidence="7">Lipopolysaccharide assembly protein A domain-containing protein</fullName>
    </recommendedName>
</protein>
<dbReference type="Proteomes" id="UP000319716">
    <property type="component" value="Unassembled WGS sequence"/>
</dbReference>
<keyword evidence="2 6" id="KW-0812">Transmembrane</keyword>
<evidence type="ECO:0000256" key="1">
    <source>
        <dbReference type="ARBA" id="ARBA00022475"/>
    </source>
</evidence>
<reference evidence="8 9" key="1">
    <citation type="submission" date="2017-11" db="EMBL/GenBank/DDBJ databases">
        <title>Draft Genome Sequence of Sporolactobacillus inulinus NBRC 111894 Isolated from Koso, a Japanese Sugar-Vegetable Fermented Beverage.</title>
        <authorList>
            <person name="Chiou T.Y."/>
            <person name="Oshima K."/>
            <person name="Suda W."/>
            <person name="Hattori M."/>
            <person name="Takahashi T."/>
        </authorList>
    </citation>
    <scope>NUCLEOTIDE SEQUENCE [LARGE SCALE GENOMIC DNA]</scope>
    <source>
        <strain evidence="8 9">NBRC111894</strain>
    </source>
</reference>
<dbReference type="AlphaFoldDB" id="A0A4Y1ZGX2"/>
<evidence type="ECO:0000256" key="5">
    <source>
        <dbReference type="SAM" id="MobiDB-lite"/>
    </source>
</evidence>
<evidence type="ECO:0000256" key="3">
    <source>
        <dbReference type="ARBA" id="ARBA00022989"/>
    </source>
</evidence>
<gene>
    <name evidence="8" type="ORF">NBRC111894_3929</name>
</gene>
<sequence length="120" mass="13749">MGARQMKKQWKILLILIFILIIVLFSIANVDSVKFSFLFGNVHLPLILVIIGSVLIGAVLIGLFTYPPIYKQRHQITKLERDLRRMIELHPEDSERLKVNLGSQEAAANETRAGNRRSKR</sequence>
<proteinExistence type="predicted"/>
<feature type="region of interest" description="Disordered" evidence="5">
    <location>
        <begin position="98"/>
        <end position="120"/>
    </location>
</feature>
<feature type="transmembrane region" description="Helical" evidence="6">
    <location>
        <begin position="42"/>
        <end position="66"/>
    </location>
</feature>
<evidence type="ECO:0000256" key="6">
    <source>
        <dbReference type="SAM" id="Phobius"/>
    </source>
</evidence>
<accession>A0A4Y1ZGX2</accession>
<dbReference type="PANTHER" id="PTHR41335:SF1">
    <property type="entry name" value="MEMBRANE PROTEIN"/>
    <property type="match status" value="1"/>
</dbReference>
<dbReference type="Pfam" id="PF06305">
    <property type="entry name" value="LapA_dom"/>
    <property type="match status" value="1"/>
</dbReference>
<keyword evidence="4 6" id="KW-0472">Membrane</keyword>
<name>A0A4Y1ZGX2_9BACL</name>
<dbReference type="GO" id="GO:0005886">
    <property type="term" value="C:plasma membrane"/>
    <property type="evidence" value="ECO:0007669"/>
    <property type="project" value="InterPro"/>
</dbReference>
<dbReference type="InterPro" id="IPR010445">
    <property type="entry name" value="LapA_dom"/>
</dbReference>
<comment type="caution">
    <text evidence="8">The sequence shown here is derived from an EMBL/GenBank/DDBJ whole genome shotgun (WGS) entry which is preliminary data.</text>
</comment>
<dbReference type="EMBL" id="BEXB01000047">
    <property type="protein sequence ID" value="GAY78375.1"/>
    <property type="molecule type" value="Genomic_DNA"/>
</dbReference>
<organism evidence="8 9">
    <name type="scientific">Sporolactobacillus inulinus</name>
    <dbReference type="NCBI Taxonomy" id="2078"/>
    <lineage>
        <taxon>Bacteria</taxon>
        <taxon>Bacillati</taxon>
        <taxon>Bacillota</taxon>
        <taxon>Bacilli</taxon>
        <taxon>Bacillales</taxon>
        <taxon>Sporolactobacillaceae</taxon>
        <taxon>Sporolactobacillus</taxon>
    </lineage>
</organism>
<evidence type="ECO:0000313" key="8">
    <source>
        <dbReference type="EMBL" id="GAY78375.1"/>
    </source>
</evidence>